<name>A0A379JIH6_9NOCA</name>
<evidence type="ECO:0000256" key="4">
    <source>
        <dbReference type="ARBA" id="ARBA00022729"/>
    </source>
</evidence>
<feature type="compositionally biased region" description="Low complexity" evidence="7">
    <location>
        <begin position="37"/>
        <end position="49"/>
    </location>
</feature>
<accession>A0A379JIH6</accession>
<evidence type="ECO:0000313" key="9">
    <source>
        <dbReference type="Proteomes" id="UP000255467"/>
    </source>
</evidence>
<dbReference type="OrthoDB" id="4763237at2"/>
<evidence type="ECO:0000313" key="8">
    <source>
        <dbReference type="EMBL" id="SUD48285.1"/>
    </source>
</evidence>
<keyword evidence="4" id="KW-0732">Signal</keyword>
<evidence type="ECO:0000256" key="3">
    <source>
        <dbReference type="ARBA" id="ARBA00022475"/>
    </source>
</evidence>
<comment type="similarity">
    <text evidence="2">Belongs to the LppX/LprAFG lipoprotein family.</text>
</comment>
<keyword evidence="6" id="KW-0449">Lipoprotein</keyword>
<dbReference type="Gene3D" id="2.50.20.20">
    <property type="match status" value="1"/>
</dbReference>
<dbReference type="RefSeq" id="WP_039812758.1">
    <property type="nucleotide sequence ID" value="NZ_UGRY01000004.1"/>
</dbReference>
<dbReference type="GO" id="GO:0030313">
    <property type="term" value="C:cell envelope"/>
    <property type="evidence" value="ECO:0007669"/>
    <property type="project" value="UniProtKB-SubCell"/>
</dbReference>
<sequence>MIELLTRQRTPRRSRTRAGIAPVVLAASVVAALVSGCSSGSDDPATTAATPPPTELPDGAQIVQESARTTQTLQSVHLTLNVNNIPNLPVEMVDADVTNQPEGSGQAMGEAKVRTAENEPFIETKFLVVDKTLYAAQDGVKYAPVGPAEKMYDPGVILDKDKGLANAIAQVQNPQVQGREKVNGVDTVKVTGTISGSVIDPIVPRVGDGVGELPITLWIQDVAPPTTSAAPLPSTAASPGTGPNLIKAEVTKDQGSIELELSDHGKPVTVAKPAG</sequence>
<dbReference type="AlphaFoldDB" id="A0A379JIH6"/>
<gene>
    <name evidence="8" type="primary">lprG</name>
    <name evidence="8" type="ORF">NCTC1934_05616</name>
</gene>
<protein>
    <submittedName>
        <fullName evidence="8">Antigen P27</fullName>
    </submittedName>
</protein>
<keyword evidence="3" id="KW-0472">Membrane</keyword>
<dbReference type="InterPro" id="IPR029046">
    <property type="entry name" value="LolA/LolB/LppX"/>
</dbReference>
<proteinExistence type="inferred from homology"/>
<dbReference type="Proteomes" id="UP000255467">
    <property type="component" value="Unassembled WGS sequence"/>
</dbReference>
<dbReference type="STRING" id="1406858.GCA_000710895_03565"/>
<keyword evidence="9" id="KW-1185">Reference proteome</keyword>
<evidence type="ECO:0000256" key="1">
    <source>
        <dbReference type="ARBA" id="ARBA00004196"/>
    </source>
</evidence>
<dbReference type="InterPro" id="IPR009830">
    <property type="entry name" value="LppX/LprAFG"/>
</dbReference>
<evidence type="ECO:0000256" key="5">
    <source>
        <dbReference type="ARBA" id="ARBA00023139"/>
    </source>
</evidence>
<keyword evidence="5" id="KW-0564">Palmitate</keyword>
<keyword evidence="3" id="KW-1003">Cell membrane</keyword>
<dbReference type="SUPFAM" id="SSF89392">
    <property type="entry name" value="Prokaryotic lipoproteins and lipoprotein localization factors"/>
    <property type="match status" value="1"/>
</dbReference>
<comment type="subcellular location">
    <subcellularLocation>
        <location evidence="1">Cell envelope</location>
    </subcellularLocation>
</comment>
<evidence type="ECO:0000256" key="6">
    <source>
        <dbReference type="ARBA" id="ARBA00023288"/>
    </source>
</evidence>
<dbReference type="Pfam" id="PF07161">
    <property type="entry name" value="LppX_LprAFG"/>
    <property type="match status" value="1"/>
</dbReference>
<dbReference type="CDD" id="cd16334">
    <property type="entry name" value="LppX-like"/>
    <property type="match status" value="1"/>
</dbReference>
<organism evidence="8 9">
    <name type="scientific">Nocardia otitidiscaviarum</name>
    <dbReference type="NCBI Taxonomy" id="1823"/>
    <lineage>
        <taxon>Bacteria</taxon>
        <taxon>Bacillati</taxon>
        <taxon>Actinomycetota</taxon>
        <taxon>Actinomycetes</taxon>
        <taxon>Mycobacteriales</taxon>
        <taxon>Nocardiaceae</taxon>
        <taxon>Nocardia</taxon>
    </lineage>
</organism>
<reference evidence="8 9" key="1">
    <citation type="submission" date="2018-06" db="EMBL/GenBank/DDBJ databases">
        <authorList>
            <consortium name="Pathogen Informatics"/>
            <person name="Doyle S."/>
        </authorList>
    </citation>
    <scope>NUCLEOTIDE SEQUENCE [LARGE SCALE GENOMIC DNA]</scope>
    <source>
        <strain evidence="8 9">NCTC1934</strain>
    </source>
</reference>
<feature type="region of interest" description="Disordered" evidence="7">
    <location>
        <begin position="37"/>
        <end position="56"/>
    </location>
</feature>
<evidence type="ECO:0000256" key="2">
    <source>
        <dbReference type="ARBA" id="ARBA00009194"/>
    </source>
</evidence>
<dbReference type="EMBL" id="UGRY01000004">
    <property type="protein sequence ID" value="SUD48285.1"/>
    <property type="molecule type" value="Genomic_DNA"/>
</dbReference>
<evidence type="ECO:0000256" key="7">
    <source>
        <dbReference type="SAM" id="MobiDB-lite"/>
    </source>
</evidence>